<dbReference type="Gene3D" id="2.60.40.790">
    <property type="match status" value="1"/>
</dbReference>
<dbReference type="CDD" id="cd06464">
    <property type="entry name" value="ACD_sHsps-like"/>
    <property type="match status" value="1"/>
</dbReference>
<organism evidence="2">
    <name type="scientific">bioreactor metagenome</name>
    <dbReference type="NCBI Taxonomy" id="1076179"/>
    <lineage>
        <taxon>unclassified sequences</taxon>
        <taxon>metagenomes</taxon>
        <taxon>ecological metagenomes</taxon>
    </lineage>
</organism>
<accession>A0A645HGI5</accession>
<proteinExistence type="predicted"/>
<protein>
    <recommendedName>
        <fullName evidence="1">SHSP domain-containing protein</fullName>
    </recommendedName>
</protein>
<dbReference type="EMBL" id="VSSQ01088682">
    <property type="protein sequence ID" value="MPN35234.1"/>
    <property type="molecule type" value="Genomic_DNA"/>
</dbReference>
<dbReference type="InterPro" id="IPR008978">
    <property type="entry name" value="HSP20-like_chaperone"/>
</dbReference>
<comment type="caution">
    <text evidence="2">The sequence shown here is derived from an EMBL/GenBank/DDBJ whole genome shotgun (WGS) entry which is preliminary data.</text>
</comment>
<reference evidence="2" key="1">
    <citation type="submission" date="2019-08" db="EMBL/GenBank/DDBJ databases">
        <authorList>
            <person name="Kucharzyk K."/>
            <person name="Murdoch R.W."/>
            <person name="Higgins S."/>
            <person name="Loffler F."/>
        </authorList>
    </citation>
    <scope>NUCLEOTIDE SEQUENCE</scope>
</reference>
<evidence type="ECO:0000313" key="2">
    <source>
        <dbReference type="EMBL" id="MPN35234.1"/>
    </source>
</evidence>
<name>A0A645HGI5_9ZZZZ</name>
<dbReference type="SUPFAM" id="SSF49764">
    <property type="entry name" value="HSP20-like chaperones"/>
    <property type="match status" value="1"/>
</dbReference>
<dbReference type="PROSITE" id="PS01031">
    <property type="entry name" value="SHSP"/>
    <property type="match status" value="1"/>
</dbReference>
<dbReference type="InterPro" id="IPR002068">
    <property type="entry name" value="A-crystallin/Hsp20_dom"/>
</dbReference>
<dbReference type="Pfam" id="PF00011">
    <property type="entry name" value="HSP20"/>
    <property type="match status" value="1"/>
</dbReference>
<sequence>MLFVKNPNQLPSLFDRFFDGEMFDWSNRNFSNTNTTLPSVNIKENPDAFTVEVAAPGFDKNDFKLELNHNTLTVSSEKKVESETKENEVFTKREFSYQSFSRSFTLPMIADGERISANYENGILLVSIPKKEEAKPKPSRMIEIS</sequence>
<feature type="domain" description="SHSP" evidence="1">
    <location>
        <begin position="31"/>
        <end position="145"/>
    </location>
</feature>
<evidence type="ECO:0000259" key="1">
    <source>
        <dbReference type="PROSITE" id="PS01031"/>
    </source>
</evidence>
<dbReference type="PANTHER" id="PTHR11527">
    <property type="entry name" value="HEAT-SHOCK PROTEIN 20 FAMILY MEMBER"/>
    <property type="match status" value="1"/>
</dbReference>
<dbReference type="InterPro" id="IPR031107">
    <property type="entry name" value="Small_HSP"/>
</dbReference>
<dbReference type="AlphaFoldDB" id="A0A645HGI5"/>
<gene>
    <name evidence="2" type="ORF">SDC9_182731</name>
</gene>